<gene>
    <name evidence="1" type="ORF">SAMN00777080_3452</name>
</gene>
<dbReference type="STRING" id="758820.SAMN00777080_3452"/>
<organism evidence="1 2">
    <name type="scientific">Aquiflexum balticum DSM 16537</name>
    <dbReference type="NCBI Taxonomy" id="758820"/>
    <lineage>
        <taxon>Bacteria</taxon>
        <taxon>Pseudomonadati</taxon>
        <taxon>Bacteroidota</taxon>
        <taxon>Cytophagia</taxon>
        <taxon>Cytophagales</taxon>
        <taxon>Cyclobacteriaceae</taxon>
        <taxon>Aquiflexum</taxon>
    </lineage>
</organism>
<reference evidence="2" key="1">
    <citation type="submission" date="2017-04" db="EMBL/GenBank/DDBJ databases">
        <authorList>
            <person name="Varghese N."/>
            <person name="Submissions S."/>
        </authorList>
    </citation>
    <scope>NUCLEOTIDE SEQUENCE [LARGE SCALE GENOMIC DNA]</scope>
    <source>
        <strain evidence="2">DSM 16537</strain>
    </source>
</reference>
<name>A0A1W2H865_9BACT</name>
<keyword evidence="2" id="KW-1185">Reference proteome</keyword>
<sequence length="89" mass="10579">MLESYFNHVWYFIDGDGYELTLMYGKGIYAILYHHRRLRQLAIDFLSESNPLRDLTLFVSGLEGRFGIFVEEFLPRILAEFALVERRDN</sequence>
<proteinExistence type="predicted"/>
<dbReference type="RefSeq" id="WP_084121602.1">
    <property type="nucleotide sequence ID" value="NZ_LT838813.1"/>
</dbReference>
<dbReference type="AlphaFoldDB" id="A0A1W2H865"/>
<dbReference type="Proteomes" id="UP000192333">
    <property type="component" value="Chromosome I"/>
</dbReference>
<accession>A0A1W2H865</accession>
<evidence type="ECO:0000313" key="1">
    <source>
        <dbReference type="EMBL" id="SMD44818.1"/>
    </source>
</evidence>
<evidence type="ECO:0000313" key="2">
    <source>
        <dbReference type="Proteomes" id="UP000192333"/>
    </source>
</evidence>
<protein>
    <submittedName>
        <fullName evidence="1">Uncharacterized protein</fullName>
    </submittedName>
</protein>
<dbReference type="EMBL" id="LT838813">
    <property type="protein sequence ID" value="SMD44818.1"/>
    <property type="molecule type" value="Genomic_DNA"/>
</dbReference>